<evidence type="ECO:0000313" key="2">
    <source>
        <dbReference type="EMBL" id="AAP05298.1"/>
    </source>
</evidence>
<dbReference type="RefSeq" id="WP_011006513.1">
    <property type="nucleotide sequence ID" value="NC_003361.3"/>
</dbReference>
<keyword evidence="1" id="KW-1133">Transmembrane helix</keyword>
<dbReference type="Pfam" id="PF04890">
    <property type="entry name" value="DUF648"/>
    <property type="match status" value="1"/>
</dbReference>
<evidence type="ECO:0000313" key="3">
    <source>
        <dbReference type="Proteomes" id="UP000002193"/>
    </source>
</evidence>
<dbReference type="STRING" id="227941.CCA_00555"/>
<gene>
    <name evidence="2" type="ordered locus">CCA_00555</name>
</gene>
<reference evidence="2 3" key="1">
    <citation type="journal article" date="2003" name="Nucleic Acids Res.">
        <title>Genome sequence of Chlamydophila caviae (Chlamydia psittaci GPIC): examining the role of niche-specific genes in the evolution of the Chlamydiaceae.</title>
        <authorList>
            <person name="Read T.D."/>
            <person name="Myers G.S.A."/>
            <person name="Brunham R.C."/>
            <person name="Nelson W.C."/>
            <person name="Paulsen I.T."/>
            <person name="Heidelberg J.F."/>
            <person name="Holtzapple E.K."/>
            <person name="Khouri H.M."/>
            <person name="Federova N.B."/>
            <person name="Carty H.A."/>
            <person name="Umayam L.A."/>
            <person name="Haft D.H."/>
            <person name="Peterson J.D."/>
            <person name="Beanan M.J."/>
            <person name="White O."/>
            <person name="Salzberg S.L."/>
            <person name="Hsia R.-C."/>
            <person name="McClarty G."/>
            <person name="Rank R.G."/>
            <person name="Bavoil P.M."/>
            <person name="Fraser C.M."/>
        </authorList>
    </citation>
    <scope>NUCLEOTIDE SEQUENCE [LARGE SCALE GENOMIC DNA]</scope>
    <source>
        <strain evidence="3">ATCC VR-813 / DSM 19441 / 03DC25 / GPIC</strain>
    </source>
</reference>
<name>Q822X3_CHLCV</name>
<accession>Q822X3</accession>
<protein>
    <submittedName>
        <fullName evidence="2">Uncharacterized protein</fullName>
    </submittedName>
</protein>
<keyword evidence="3" id="KW-1185">Reference proteome</keyword>
<dbReference type="Proteomes" id="UP000002193">
    <property type="component" value="Chromosome"/>
</dbReference>
<dbReference type="OrthoDB" id="17052at2"/>
<dbReference type="HOGENOM" id="CLU_054348_0_0_0"/>
<dbReference type="InterPro" id="IPR006974">
    <property type="entry name" value="DUF648"/>
</dbReference>
<dbReference type="AlphaFoldDB" id="Q822X3"/>
<sequence length="484" mass="55066">MRIHESFCLSSFNKEPSCFDKVLSTVDRYFYFGGKQIEIVARNEKTRELFCLTSPGRNVSIVEKVLKILSYFIFPIVLTALLVRFLLYKILHKNHRVVLINSQEPCTPIGLYLKEAIAIRDKFMDLRGKLRNNNELRRALIGEGLWVEHFYLDETSTQLLLTMTSQRFSDIAFTFVVPATANVMPKPEDLQCSIMEHLWNCTKAINVAQRKKLDNLILSKPVGISVRDGVLIHHIHSIHLHERSLNKKNVSTSVEEHNNLQNCLNDLVNFTVATGYHGKAFAKSHRKFVCMDNAENLYMTLVIDPGHVCQRCPNKNAEIENRASCLMPILKSVPPEYLKGMLGQIPSSIKSKIENLHSLLSKQFLNNTLDIQAPLFSPDALQGQISDEEKKELVKNFLGFISKRAVVQNDQGRPRVLFYKHGQSYPGGGDGVLINQLNNYGSMFFKTTGTQEKCLGESIMDQLVHMGIFSEYENTDTIVCAYFD</sequence>
<keyword evidence="1" id="KW-0472">Membrane</keyword>
<organism evidence="2 3">
    <name type="scientific">Chlamydia caviae (strain ATCC VR-813 / DSM 19441 / 03DC25 / GPIC)</name>
    <name type="common">Chlamydophila caviae</name>
    <dbReference type="NCBI Taxonomy" id="227941"/>
    <lineage>
        <taxon>Bacteria</taxon>
        <taxon>Pseudomonadati</taxon>
        <taxon>Chlamydiota</taxon>
        <taxon>Chlamydiia</taxon>
        <taxon>Chlamydiales</taxon>
        <taxon>Chlamydiaceae</taxon>
        <taxon>Chlamydia/Chlamydophila group</taxon>
        <taxon>Chlamydia</taxon>
    </lineage>
</organism>
<feature type="transmembrane region" description="Helical" evidence="1">
    <location>
        <begin position="68"/>
        <end position="87"/>
    </location>
</feature>
<dbReference type="KEGG" id="cca:CCA_00555"/>
<dbReference type="EMBL" id="AE015925">
    <property type="protein sequence ID" value="AAP05298.1"/>
    <property type="molecule type" value="Genomic_DNA"/>
</dbReference>
<evidence type="ECO:0000256" key="1">
    <source>
        <dbReference type="SAM" id="Phobius"/>
    </source>
</evidence>
<proteinExistence type="predicted"/>
<keyword evidence="1" id="KW-0812">Transmembrane</keyword>